<dbReference type="AlphaFoldDB" id="C0QQ24"/>
<sequence>MRFLHLSDTHLGYNQYGLFERGKDFFDAFNEAVEIAIERDVDFVIHTGDFFHSSRPSNRVIVEAINILSRLKDRNIPFFTISGNHDRGSNVKDISPLNILQTSGLTVVDQRVVEHEGVFISGIKYVSKAGLRHLGGLKESINRLLDQTGNGFKILMLHQEFYPFFPESELYLSEEIPEGFDYVGIGHYHIAQEPTEINKAVIVQSGSTEFTAYHESEEKKEKGVYLVEVDREIKAEFIKLRSLRPFISVRLDEDSLDDLIRDLKEKVEKIASSSDKNAVVIFKGILRKSGVKDILKILEDYGLKAGSDQILHFNFNITREIQLQDESFILENEEKLISEELKKIIGDKDLYSSVKEVIDHLRSFESIDDAKKYLKENPDLLEL</sequence>
<dbReference type="STRING" id="123214.PERMA_0984"/>
<feature type="domain" description="Calcineurin-like phosphoesterase" evidence="9">
    <location>
        <begin position="1"/>
        <end position="190"/>
    </location>
</feature>
<evidence type="ECO:0000256" key="7">
    <source>
        <dbReference type="ARBA" id="ARBA00023204"/>
    </source>
</evidence>
<dbReference type="Pfam" id="PF00149">
    <property type="entry name" value="Metallophos"/>
    <property type="match status" value="1"/>
</dbReference>
<protein>
    <submittedName>
        <fullName evidence="10">Metallophosphoesterase</fullName>
    </submittedName>
</protein>
<keyword evidence="1" id="KW-0540">Nuclease</keyword>
<evidence type="ECO:0000313" key="11">
    <source>
        <dbReference type="Proteomes" id="UP000001366"/>
    </source>
</evidence>
<keyword evidence="11" id="KW-1185">Reference proteome</keyword>
<evidence type="ECO:0000256" key="1">
    <source>
        <dbReference type="ARBA" id="ARBA00022722"/>
    </source>
</evidence>
<accession>C0QQ24</accession>
<dbReference type="EMBL" id="CP001230">
    <property type="protein sequence ID" value="ACO03354.1"/>
    <property type="molecule type" value="Genomic_DNA"/>
</dbReference>
<dbReference type="GO" id="GO:0004527">
    <property type="term" value="F:exonuclease activity"/>
    <property type="evidence" value="ECO:0007669"/>
    <property type="project" value="UniProtKB-KW"/>
</dbReference>
<keyword evidence="7" id="KW-0234">DNA repair</keyword>
<keyword evidence="3" id="KW-0255">Endonuclease</keyword>
<keyword evidence="5" id="KW-0378">Hydrolase</keyword>
<dbReference type="InterPro" id="IPR004843">
    <property type="entry name" value="Calcineurin-like_PHP"/>
</dbReference>
<dbReference type="InterPro" id="IPR041796">
    <property type="entry name" value="Mre11_N"/>
</dbReference>
<keyword evidence="4" id="KW-0227">DNA damage</keyword>
<dbReference type="PANTHER" id="PTHR30337:SF0">
    <property type="entry name" value="NUCLEASE SBCCD SUBUNIT D"/>
    <property type="match status" value="1"/>
</dbReference>
<proteinExistence type="inferred from homology"/>
<dbReference type="OrthoDB" id="9773856at2"/>
<evidence type="ECO:0000313" key="10">
    <source>
        <dbReference type="EMBL" id="ACO03354.1"/>
    </source>
</evidence>
<dbReference type="SUPFAM" id="SSF56300">
    <property type="entry name" value="Metallo-dependent phosphatases"/>
    <property type="match status" value="1"/>
</dbReference>
<evidence type="ECO:0000256" key="5">
    <source>
        <dbReference type="ARBA" id="ARBA00022801"/>
    </source>
</evidence>
<keyword evidence="2" id="KW-0479">Metal-binding</keyword>
<dbReference type="HAMAP" id="MF_02044">
    <property type="entry name" value="Mre11"/>
    <property type="match status" value="1"/>
</dbReference>
<dbReference type="PaxDb" id="123214-PERMA_0984"/>
<dbReference type="RefSeq" id="WP_012675593.1">
    <property type="nucleotide sequence ID" value="NC_012440.1"/>
</dbReference>
<dbReference type="Gene3D" id="3.60.21.10">
    <property type="match status" value="1"/>
</dbReference>
<keyword evidence="8" id="KW-0464">Manganese</keyword>
<reference evidence="10 11" key="1">
    <citation type="journal article" date="2009" name="J. Bacteriol.">
        <title>Complete and draft genome sequences of six members of the Aquificales.</title>
        <authorList>
            <person name="Reysenbach A.L."/>
            <person name="Hamamura N."/>
            <person name="Podar M."/>
            <person name="Griffiths E."/>
            <person name="Ferreira S."/>
            <person name="Hochstein R."/>
            <person name="Heidelberg J."/>
            <person name="Johnson J."/>
            <person name="Mead D."/>
            <person name="Pohorille A."/>
            <person name="Sarmiento M."/>
            <person name="Schweighofer K."/>
            <person name="Seshadri R."/>
            <person name="Voytek M.A."/>
        </authorList>
    </citation>
    <scope>NUCLEOTIDE SEQUENCE [LARGE SCALE GENOMIC DNA]</scope>
    <source>
        <strain evidence="11">DSM 14350 / EX-H1</strain>
    </source>
</reference>
<keyword evidence="6" id="KW-0269">Exonuclease</keyword>
<dbReference type="CDD" id="cd00840">
    <property type="entry name" value="MPP_Mre11_N"/>
    <property type="match status" value="1"/>
</dbReference>
<dbReference type="PANTHER" id="PTHR30337">
    <property type="entry name" value="COMPONENT OF ATP-DEPENDENT DSDNA EXONUCLEASE"/>
    <property type="match status" value="1"/>
</dbReference>
<dbReference type="InterPro" id="IPR029052">
    <property type="entry name" value="Metallo-depent_PP-like"/>
</dbReference>
<evidence type="ECO:0000259" key="9">
    <source>
        <dbReference type="Pfam" id="PF00149"/>
    </source>
</evidence>
<dbReference type="GO" id="GO:0006302">
    <property type="term" value="P:double-strand break repair"/>
    <property type="evidence" value="ECO:0007669"/>
    <property type="project" value="InterPro"/>
</dbReference>
<dbReference type="GO" id="GO:0004519">
    <property type="term" value="F:endonuclease activity"/>
    <property type="evidence" value="ECO:0007669"/>
    <property type="project" value="UniProtKB-KW"/>
</dbReference>
<dbReference type="eggNOG" id="COG0420">
    <property type="taxonomic scope" value="Bacteria"/>
</dbReference>
<dbReference type="Proteomes" id="UP000001366">
    <property type="component" value="Chromosome"/>
</dbReference>
<gene>
    <name evidence="10" type="ordered locus">PERMA_0984</name>
</gene>
<evidence type="ECO:0000256" key="2">
    <source>
        <dbReference type="ARBA" id="ARBA00022723"/>
    </source>
</evidence>
<dbReference type="InterPro" id="IPR050535">
    <property type="entry name" value="DNA_Repair-Maintenance_Comp"/>
</dbReference>
<evidence type="ECO:0000256" key="6">
    <source>
        <dbReference type="ARBA" id="ARBA00022839"/>
    </source>
</evidence>
<name>C0QQ24_PERMH</name>
<dbReference type="InterPro" id="IPR032885">
    <property type="entry name" value="Mre11_archaea-type"/>
</dbReference>
<dbReference type="KEGG" id="pmx:PERMA_0984"/>
<dbReference type="GO" id="GO:0046872">
    <property type="term" value="F:metal ion binding"/>
    <property type="evidence" value="ECO:0007669"/>
    <property type="project" value="UniProtKB-KW"/>
</dbReference>
<evidence type="ECO:0000256" key="3">
    <source>
        <dbReference type="ARBA" id="ARBA00022759"/>
    </source>
</evidence>
<organism evidence="10 11">
    <name type="scientific">Persephonella marina (strain DSM 14350 / EX-H1)</name>
    <dbReference type="NCBI Taxonomy" id="123214"/>
    <lineage>
        <taxon>Bacteria</taxon>
        <taxon>Pseudomonadati</taxon>
        <taxon>Aquificota</taxon>
        <taxon>Aquificia</taxon>
        <taxon>Aquificales</taxon>
        <taxon>Hydrogenothermaceae</taxon>
        <taxon>Persephonella</taxon>
    </lineage>
</organism>
<dbReference type="HOGENOM" id="CLU_026621_5_2_0"/>
<evidence type="ECO:0000256" key="8">
    <source>
        <dbReference type="ARBA" id="ARBA00023211"/>
    </source>
</evidence>
<evidence type="ECO:0000256" key="4">
    <source>
        <dbReference type="ARBA" id="ARBA00022763"/>
    </source>
</evidence>